<organism evidence="3 4">
    <name type="scientific">Rhizobium rhizogenes</name>
    <name type="common">Agrobacterium rhizogenes</name>
    <dbReference type="NCBI Taxonomy" id="359"/>
    <lineage>
        <taxon>Bacteria</taxon>
        <taxon>Pseudomonadati</taxon>
        <taxon>Pseudomonadota</taxon>
        <taxon>Alphaproteobacteria</taxon>
        <taxon>Hyphomicrobiales</taxon>
        <taxon>Rhizobiaceae</taxon>
        <taxon>Rhizobium/Agrobacterium group</taxon>
        <taxon>Rhizobium</taxon>
    </lineage>
</organism>
<feature type="transmembrane region" description="Helical" evidence="1">
    <location>
        <begin position="213"/>
        <end position="232"/>
    </location>
</feature>
<keyword evidence="1" id="KW-0812">Transmembrane</keyword>
<keyword evidence="1" id="KW-1133">Transmembrane helix</keyword>
<evidence type="ECO:0000256" key="1">
    <source>
        <dbReference type="SAM" id="Phobius"/>
    </source>
</evidence>
<gene>
    <name evidence="3" type="ORF">DC430_03525</name>
</gene>
<dbReference type="Gene3D" id="1.20.144.10">
    <property type="entry name" value="Phosphatidic acid phosphatase type 2/haloperoxidase"/>
    <property type="match status" value="1"/>
</dbReference>
<dbReference type="InterPro" id="IPR036938">
    <property type="entry name" value="PAP2/HPO_sf"/>
</dbReference>
<dbReference type="SUPFAM" id="SSF48317">
    <property type="entry name" value="Acid phosphatase/Vanadium-dependent haloperoxidase"/>
    <property type="match status" value="1"/>
</dbReference>
<comment type="caution">
    <text evidence="3">The sequence shown here is derived from an EMBL/GenBank/DDBJ whole genome shotgun (WGS) entry which is preliminary data.</text>
</comment>
<feature type="transmembrane region" description="Helical" evidence="1">
    <location>
        <begin position="188"/>
        <end position="206"/>
    </location>
</feature>
<feature type="transmembrane region" description="Helical" evidence="1">
    <location>
        <begin position="244"/>
        <end position="261"/>
    </location>
</feature>
<dbReference type="Proteomes" id="UP000244335">
    <property type="component" value="Unassembled WGS sequence"/>
</dbReference>
<evidence type="ECO:0000259" key="2">
    <source>
        <dbReference type="Pfam" id="PF01569"/>
    </source>
</evidence>
<reference evidence="3 4" key="1">
    <citation type="submission" date="2018-04" db="EMBL/GenBank/DDBJ databases">
        <authorList>
            <person name="Hagen T."/>
        </authorList>
    </citation>
    <scope>NUCLEOTIDE SEQUENCE [LARGE SCALE GENOMIC DNA]</scope>
    <source>
        <strain evidence="3 4">TPD7009</strain>
    </source>
</reference>
<feature type="transmembrane region" description="Helical" evidence="1">
    <location>
        <begin position="126"/>
        <end position="146"/>
    </location>
</feature>
<protein>
    <submittedName>
        <fullName evidence="3">PAP2 family protein</fullName>
    </submittedName>
</protein>
<name>A0AA92C6G8_RHIRH</name>
<feature type="transmembrane region" description="Helical" evidence="1">
    <location>
        <begin position="44"/>
        <end position="65"/>
    </location>
</feature>
<keyword evidence="1" id="KW-0472">Membrane</keyword>
<accession>A0AA92C6G8</accession>
<sequence length="326" mass="35944">MSHRRPSGRQPPASWNAPRWVFGRFQPPASMGRTMDHDILHMRLTIWLTIATLCAVIVFAAFPFLDLRISSLFFNGQAGDWVGRSADFMFWRDVLRHGGEVFAAVTFLIFLGNVLIGTTQQTGWRVWAFIWGNTLACAGLLVNGILKTWLGRARPDGVIEFGGVQTFTPAFQLSNQCFKNCSFSSGEAALVASVVLPVCVLLWPQLSRSGKVVCTVIAAFLIIATAAMRMAAGRHFLSDTTMSILFAALTSLILYRVLAIGQHRHVLSVRPVISDVSTILKHSRIYAGRMVATIVRKVLKAATDMRMSATRARSTLSQRRSGMAAE</sequence>
<proteinExistence type="predicted"/>
<dbReference type="AlphaFoldDB" id="A0AA92C6G8"/>
<dbReference type="Pfam" id="PF01569">
    <property type="entry name" value="PAP2"/>
    <property type="match status" value="1"/>
</dbReference>
<evidence type="ECO:0000313" key="3">
    <source>
        <dbReference type="EMBL" id="PVE56844.1"/>
    </source>
</evidence>
<dbReference type="CDD" id="cd03396">
    <property type="entry name" value="PAP2_like_6"/>
    <property type="match status" value="1"/>
</dbReference>
<dbReference type="InterPro" id="IPR000326">
    <property type="entry name" value="PAP2/HPO"/>
</dbReference>
<feature type="domain" description="Phosphatidic acid phosphatase type 2/haloperoxidase" evidence="2">
    <location>
        <begin position="133"/>
        <end position="257"/>
    </location>
</feature>
<evidence type="ECO:0000313" key="4">
    <source>
        <dbReference type="Proteomes" id="UP000244335"/>
    </source>
</evidence>
<dbReference type="EMBL" id="QDFR01000001">
    <property type="protein sequence ID" value="PVE56844.1"/>
    <property type="molecule type" value="Genomic_DNA"/>
</dbReference>
<feature type="transmembrane region" description="Helical" evidence="1">
    <location>
        <begin position="101"/>
        <end position="119"/>
    </location>
</feature>